<evidence type="ECO:0000313" key="3">
    <source>
        <dbReference type="Proteomes" id="UP000824540"/>
    </source>
</evidence>
<dbReference type="OrthoDB" id="3349449at2759"/>
<dbReference type="AlphaFoldDB" id="A0A8T2P520"/>
<keyword evidence="3" id="KW-1185">Reference proteome</keyword>
<gene>
    <name evidence="2" type="ORF">JZ751_005837</name>
</gene>
<sequence>MKQMVPRKSIYCLHKPTDVKLTSRNGLRTNSANENFQRLQPKSEEPYRHLNPQMDRVFPQCVRPLSLGGRMPRPKPGLPLRAAASLVDQTLGLEVVPRTKAPKNGKSPILLVKMAHVVIECSLGGGGGAVRAGWGSLVAPSPRPSPERGPSSPLGGGAKRQARTWLLGPTHPPPLAIPK</sequence>
<feature type="region of interest" description="Disordered" evidence="1">
    <location>
        <begin position="138"/>
        <end position="179"/>
    </location>
</feature>
<protein>
    <submittedName>
        <fullName evidence="2">Uncharacterized protein</fullName>
    </submittedName>
</protein>
<name>A0A8T2P520_9TELE</name>
<organism evidence="2 3">
    <name type="scientific">Albula glossodonta</name>
    <name type="common">roundjaw bonefish</name>
    <dbReference type="NCBI Taxonomy" id="121402"/>
    <lineage>
        <taxon>Eukaryota</taxon>
        <taxon>Metazoa</taxon>
        <taxon>Chordata</taxon>
        <taxon>Craniata</taxon>
        <taxon>Vertebrata</taxon>
        <taxon>Euteleostomi</taxon>
        <taxon>Actinopterygii</taxon>
        <taxon>Neopterygii</taxon>
        <taxon>Teleostei</taxon>
        <taxon>Albuliformes</taxon>
        <taxon>Albulidae</taxon>
        <taxon>Albula</taxon>
    </lineage>
</organism>
<evidence type="ECO:0000256" key="1">
    <source>
        <dbReference type="SAM" id="MobiDB-lite"/>
    </source>
</evidence>
<comment type="caution">
    <text evidence="2">The sequence shown here is derived from an EMBL/GenBank/DDBJ whole genome shotgun (WGS) entry which is preliminary data.</text>
</comment>
<reference evidence="2" key="1">
    <citation type="thesis" date="2021" institute="BYU ScholarsArchive" country="Provo, UT, USA">
        <title>Applications of and Algorithms for Genome Assembly and Genomic Analyses with an Emphasis on Marine Teleosts.</title>
        <authorList>
            <person name="Pickett B.D."/>
        </authorList>
    </citation>
    <scope>NUCLEOTIDE SEQUENCE</scope>
    <source>
        <strain evidence="2">HI-2016</strain>
    </source>
</reference>
<feature type="compositionally biased region" description="Pro residues" evidence="1">
    <location>
        <begin position="170"/>
        <end position="179"/>
    </location>
</feature>
<dbReference type="EMBL" id="JAFBMS010000014">
    <property type="protein sequence ID" value="KAG9346910.1"/>
    <property type="molecule type" value="Genomic_DNA"/>
</dbReference>
<evidence type="ECO:0000313" key="2">
    <source>
        <dbReference type="EMBL" id="KAG9346910.1"/>
    </source>
</evidence>
<dbReference type="Proteomes" id="UP000824540">
    <property type="component" value="Unassembled WGS sequence"/>
</dbReference>
<accession>A0A8T2P520</accession>
<proteinExistence type="predicted"/>